<proteinExistence type="predicted"/>
<organism evidence="1 2">
    <name type="scientific">Candidatus Sulfobium mesophilum</name>
    <dbReference type="NCBI Taxonomy" id="2016548"/>
    <lineage>
        <taxon>Bacteria</taxon>
        <taxon>Pseudomonadati</taxon>
        <taxon>Nitrospirota</taxon>
        <taxon>Nitrospiria</taxon>
        <taxon>Nitrospirales</taxon>
        <taxon>Nitrospiraceae</taxon>
        <taxon>Candidatus Sulfobium</taxon>
    </lineage>
</organism>
<dbReference type="AlphaFoldDB" id="A0A2U3QIC9"/>
<dbReference type="Proteomes" id="UP000245125">
    <property type="component" value="Unassembled WGS sequence"/>
</dbReference>
<dbReference type="OrthoDB" id="8527335at2"/>
<name>A0A2U3QIC9_9BACT</name>
<protein>
    <submittedName>
        <fullName evidence="1">Uncharacterized protein</fullName>
    </submittedName>
</protein>
<evidence type="ECO:0000313" key="1">
    <source>
        <dbReference type="EMBL" id="SPQ01172.1"/>
    </source>
</evidence>
<keyword evidence="2" id="KW-1185">Reference proteome</keyword>
<reference evidence="2" key="1">
    <citation type="submission" date="2018-03" db="EMBL/GenBank/DDBJ databases">
        <authorList>
            <person name="Zecchin S."/>
        </authorList>
    </citation>
    <scope>NUCLEOTIDE SEQUENCE [LARGE SCALE GENOMIC DNA]</scope>
</reference>
<sequence length="105" mass="11851">MRKSLVFFLFILICLVTILFLGITSRLSVSKFLNENSQLVETASALKLTDIFFSNDARYTRNLSQADLFSAFQDYPGSIEHFPSGSVMPPPDFSHLGTTVKVKRR</sequence>
<gene>
    <name evidence="1" type="ORF">NBG4_450019</name>
</gene>
<dbReference type="EMBL" id="OUUY01000092">
    <property type="protein sequence ID" value="SPQ01172.1"/>
    <property type="molecule type" value="Genomic_DNA"/>
</dbReference>
<evidence type="ECO:0000313" key="2">
    <source>
        <dbReference type="Proteomes" id="UP000245125"/>
    </source>
</evidence>
<accession>A0A2U3QIC9</accession>